<protein>
    <submittedName>
        <fullName evidence="8">Response regulator</fullName>
    </submittedName>
</protein>
<gene>
    <name evidence="8" type="ORF">ACFO0K_09070</name>
</gene>
<evidence type="ECO:0000256" key="3">
    <source>
        <dbReference type="ARBA" id="ARBA00023125"/>
    </source>
</evidence>
<dbReference type="CDD" id="cd06170">
    <property type="entry name" value="LuxR_C_like"/>
    <property type="match status" value="1"/>
</dbReference>
<accession>A0ABV8XYT6</accession>
<sequence>MSIRVVLADDHGTVRSGLKALLERAEGIEVVGEASDGAAAVVNVRALRPDVVLMDVRMPVVDGVAATREIVSEGTAAVLVLTTFDEDEVVLSAIRAGAAGFLLKTAEATELVAAVRRVAAGEGVVAPEVTRRVFRELATASARNRPAQDDQAPAQLELLTMRERDVLIQLGAGASNSRLARELGISEATAKTHVSRVLAKLGVRSRTQAALVARDAGLMDGA</sequence>
<dbReference type="Pfam" id="PF00072">
    <property type="entry name" value="Response_reg"/>
    <property type="match status" value="1"/>
</dbReference>
<dbReference type="SMART" id="SM00448">
    <property type="entry name" value="REC"/>
    <property type="match status" value="1"/>
</dbReference>
<dbReference type="SMART" id="SM00421">
    <property type="entry name" value="HTH_LUXR"/>
    <property type="match status" value="1"/>
</dbReference>
<proteinExistence type="predicted"/>
<evidence type="ECO:0000313" key="8">
    <source>
        <dbReference type="EMBL" id="MFC4429828.1"/>
    </source>
</evidence>
<dbReference type="InterPro" id="IPR039420">
    <property type="entry name" value="WalR-like"/>
</dbReference>
<dbReference type="InterPro" id="IPR011006">
    <property type="entry name" value="CheY-like_superfamily"/>
</dbReference>
<dbReference type="PROSITE" id="PS50110">
    <property type="entry name" value="RESPONSE_REGULATORY"/>
    <property type="match status" value="1"/>
</dbReference>
<comment type="caution">
    <text evidence="8">The sequence shown here is derived from an EMBL/GenBank/DDBJ whole genome shotgun (WGS) entry which is preliminary data.</text>
</comment>
<dbReference type="PROSITE" id="PS50043">
    <property type="entry name" value="HTH_LUXR_2"/>
    <property type="match status" value="1"/>
</dbReference>
<dbReference type="PRINTS" id="PR00038">
    <property type="entry name" value="HTHLUXR"/>
</dbReference>
<dbReference type="Pfam" id="PF00196">
    <property type="entry name" value="GerE"/>
    <property type="match status" value="1"/>
</dbReference>
<feature type="domain" description="Response regulatory" evidence="7">
    <location>
        <begin position="4"/>
        <end position="119"/>
    </location>
</feature>
<dbReference type="CDD" id="cd17535">
    <property type="entry name" value="REC_NarL-like"/>
    <property type="match status" value="1"/>
</dbReference>
<dbReference type="InterPro" id="IPR000792">
    <property type="entry name" value="Tscrpt_reg_LuxR_C"/>
</dbReference>
<dbReference type="SUPFAM" id="SSF46894">
    <property type="entry name" value="C-terminal effector domain of the bipartite response regulators"/>
    <property type="match status" value="1"/>
</dbReference>
<evidence type="ECO:0000256" key="5">
    <source>
        <dbReference type="PROSITE-ProRule" id="PRU00169"/>
    </source>
</evidence>
<dbReference type="InterPro" id="IPR016032">
    <property type="entry name" value="Sig_transdc_resp-reg_C-effctor"/>
</dbReference>
<reference evidence="9" key="1">
    <citation type="journal article" date="2019" name="Int. J. Syst. Evol. Microbiol.">
        <title>The Global Catalogue of Microorganisms (GCM) 10K type strain sequencing project: providing services to taxonomists for standard genome sequencing and annotation.</title>
        <authorList>
            <consortium name="The Broad Institute Genomics Platform"/>
            <consortium name="The Broad Institute Genome Sequencing Center for Infectious Disease"/>
            <person name="Wu L."/>
            <person name="Ma J."/>
        </authorList>
    </citation>
    <scope>NUCLEOTIDE SEQUENCE [LARGE SCALE GENOMIC DNA]</scope>
    <source>
        <strain evidence="9">CGMCC 1.12125</strain>
    </source>
</reference>
<keyword evidence="4" id="KW-0804">Transcription</keyword>
<keyword evidence="1 5" id="KW-0597">Phosphoprotein</keyword>
<dbReference type="Gene3D" id="3.40.50.2300">
    <property type="match status" value="1"/>
</dbReference>
<evidence type="ECO:0000259" key="7">
    <source>
        <dbReference type="PROSITE" id="PS50110"/>
    </source>
</evidence>
<dbReference type="Proteomes" id="UP001595965">
    <property type="component" value="Unassembled WGS sequence"/>
</dbReference>
<name>A0ABV8XYT6_9MICC</name>
<dbReference type="SUPFAM" id="SSF52172">
    <property type="entry name" value="CheY-like"/>
    <property type="match status" value="1"/>
</dbReference>
<feature type="modified residue" description="4-aspartylphosphate" evidence="5">
    <location>
        <position position="55"/>
    </location>
</feature>
<dbReference type="EMBL" id="JBHSEN010000002">
    <property type="protein sequence ID" value="MFC4429828.1"/>
    <property type="molecule type" value="Genomic_DNA"/>
</dbReference>
<dbReference type="RefSeq" id="WP_344227504.1">
    <property type="nucleotide sequence ID" value="NZ_BAAALH010000001.1"/>
</dbReference>
<dbReference type="PANTHER" id="PTHR43214:SF24">
    <property type="entry name" value="TRANSCRIPTIONAL REGULATORY PROTEIN NARL-RELATED"/>
    <property type="match status" value="1"/>
</dbReference>
<keyword evidence="9" id="KW-1185">Reference proteome</keyword>
<evidence type="ECO:0000313" key="9">
    <source>
        <dbReference type="Proteomes" id="UP001595965"/>
    </source>
</evidence>
<dbReference type="InterPro" id="IPR058245">
    <property type="entry name" value="NreC/VraR/RcsB-like_REC"/>
</dbReference>
<evidence type="ECO:0000256" key="2">
    <source>
        <dbReference type="ARBA" id="ARBA00023015"/>
    </source>
</evidence>
<feature type="domain" description="HTH luxR-type" evidence="6">
    <location>
        <begin position="152"/>
        <end position="217"/>
    </location>
</feature>
<keyword evidence="2" id="KW-0805">Transcription regulation</keyword>
<dbReference type="PANTHER" id="PTHR43214">
    <property type="entry name" value="TWO-COMPONENT RESPONSE REGULATOR"/>
    <property type="match status" value="1"/>
</dbReference>
<keyword evidence="3" id="KW-0238">DNA-binding</keyword>
<evidence type="ECO:0000259" key="6">
    <source>
        <dbReference type="PROSITE" id="PS50043"/>
    </source>
</evidence>
<evidence type="ECO:0000256" key="1">
    <source>
        <dbReference type="ARBA" id="ARBA00022553"/>
    </source>
</evidence>
<dbReference type="InterPro" id="IPR001789">
    <property type="entry name" value="Sig_transdc_resp-reg_receiver"/>
</dbReference>
<organism evidence="8 9">
    <name type="scientific">Citricoccus alkalitolerans</name>
    <dbReference type="NCBI Taxonomy" id="246603"/>
    <lineage>
        <taxon>Bacteria</taxon>
        <taxon>Bacillati</taxon>
        <taxon>Actinomycetota</taxon>
        <taxon>Actinomycetes</taxon>
        <taxon>Micrococcales</taxon>
        <taxon>Micrococcaceae</taxon>
        <taxon>Citricoccus</taxon>
    </lineage>
</organism>
<evidence type="ECO:0000256" key="4">
    <source>
        <dbReference type="ARBA" id="ARBA00023163"/>
    </source>
</evidence>